<accession>A0A383F176</accession>
<sequence length="154" mass="17437">MALHFNNLERPGTGLLVIRQTWLEPVLKILSGGGAIMGMGVFFMVTATSGVSSRIPFQQKLIQALIIRFEDFLLMFEEGATSNMETVNIVTFVFPFLIELFGMILLCSGIRRLVQPVEHQFDRRKKTYLRNGEIIDRFGEITTFDTQRKTSSSG</sequence>
<evidence type="ECO:0000256" key="1">
    <source>
        <dbReference type="SAM" id="Phobius"/>
    </source>
</evidence>
<keyword evidence="1" id="KW-0812">Transmembrane</keyword>
<name>A0A383F176_9ZZZZ</name>
<organism evidence="2">
    <name type="scientific">marine metagenome</name>
    <dbReference type="NCBI Taxonomy" id="408172"/>
    <lineage>
        <taxon>unclassified sequences</taxon>
        <taxon>metagenomes</taxon>
        <taxon>ecological metagenomes</taxon>
    </lineage>
</organism>
<gene>
    <name evidence="2" type="ORF">METZ01_LOCUS515543</name>
</gene>
<dbReference type="AlphaFoldDB" id="A0A383F176"/>
<protein>
    <submittedName>
        <fullName evidence="2">Uncharacterized protein</fullName>
    </submittedName>
</protein>
<feature type="transmembrane region" description="Helical" evidence="1">
    <location>
        <begin position="29"/>
        <end position="51"/>
    </location>
</feature>
<reference evidence="2" key="1">
    <citation type="submission" date="2018-05" db="EMBL/GenBank/DDBJ databases">
        <authorList>
            <person name="Lanie J.A."/>
            <person name="Ng W.-L."/>
            <person name="Kazmierczak K.M."/>
            <person name="Andrzejewski T.M."/>
            <person name="Davidsen T.M."/>
            <person name="Wayne K.J."/>
            <person name="Tettelin H."/>
            <person name="Glass J.I."/>
            <person name="Rusch D."/>
            <person name="Podicherti R."/>
            <person name="Tsui H.-C.T."/>
            <person name="Winkler M.E."/>
        </authorList>
    </citation>
    <scope>NUCLEOTIDE SEQUENCE</scope>
</reference>
<keyword evidence="1" id="KW-0472">Membrane</keyword>
<feature type="transmembrane region" description="Helical" evidence="1">
    <location>
        <begin position="92"/>
        <end position="114"/>
    </location>
</feature>
<dbReference type="EMBL" id="UINC01230529">
    <property type="protein sequence ID" value="SVE62689.1"/>
    <property type="molecule type" value="Genomic_DNA"/>
</dbReference>
<keyword evidence="1" id="KW-1133">Transmembrane helix</keyword>
<feature type="non-terminal residue" evidence="2">
    <location>
        <position position="154"/>
    </location>
</feature>
<evidence type="ECO:0000313" key="2">
    <source>
        <dbReference type="EMBL" id="SVE62689.1"/>
    </source>
</evidence>
<proteinExistence type="predicted"/>